<evidence type="ECO:0000313" key="3">
    <source>
        <dbReference type="Proteomes" id="UP000199529"/>
    </source>
</evidence>
<evidence type="ECO:0000313" key="2">
    <source>
        <dbReference type="EMBL" id="SDY19301.1"/>
    </source>
</evidence>
<proteinExistence type="predicted"/>
<dbReference type="InterPro" id="IPR036412">
    <property type="entry name" value="HAD-like_sf"/>
</dbReference>
<keyword evidence="3" id="KW-1185">Reference proteome</keyword>
<protein>
    <submittedName>
        <fullName evidence="2">Haloacid dehalogenase superfamily, subfamily IA, variant 3 with third motif having DD or ED</fullName>
    </submittedName>
</protein>
<dbReference type="EMBL" id="FNOK01000021">
    <property type="protein sequence ID" value="SDY19301.1"/>
    <property type="molecule type" value="Genomic_DNA"/>
</dbReference>
<dbReference type="CDD" id="cd07505">
    <property type="entry name" value="HAD_BPGM-like"/>
    <property type="match status" value="1"/>
</dbReference>
<dbReference type="AlphaFoldDB" id="A0A1H3HUW7"/>
<dbReference type="InterPro" id="IPR041492">
    <property type="entry name" value="HAD_2"/>
</dbReference>
<dbReference type="InterPro" id="IPR006439">
    <property type="entry name" value="HAD-SF_hydro_IA"/>
</dbReference>
<name>A0A1H3HUW7_9PSEU</name>
<dbReference type="RefSeq" id="WP_218157427.1">
    <property type="nucleotide sequence ID" value="NZ_FNOK01000021.1"/>
</dbReference>
<sequence length="243" mass="25411">MMPHQDTTALPDGAQARTAPESAGMALPAAVLFDMDGTLVDTERLWWDAVETVARNLGRTLGPEDRPDVVGRPSQHTAAYLASTTATPPSAGALATRLDETFTALVAQEVVPRPGALQLLHLLAGQGIPAAIVSASPHRVVELVRERLGRELFTLIVAFEDTTVSKPAPDPYLEAARRLGAQPAECVVVEDSPVGLAAAEAAGCPVVVVPSTVPIDAAPGRTIITSLEEVTLPLLAQARGSER</sequence>
<dbReference type="NCBIfam" id="TIGR01509">
    <property type="entry name" value="HAD-SF-IA-v3"/>
    <property type="match status" value="1"/>
</dbReference>
<feature type="region of interest" description="Disordered" evidence="1">
    <location>
        <begin position="1"/>
        <end position="21"/>
    </location>
</feature>
<dbReference type="InterPro" id="IPR023214">
    <property type="entry name" value="HAD_sf"/>
</dbReference>
<dbReference type="Gene3D" id="3.40.50.1000">
    <property type="entry name" value="HAD superfamily/HAD-like"/>
    <property type="match status" value="1"/>
</dbReference>
<dbReference type="SFLD" id="SFLDG01129">
    <property type="entry name" value="C1.5:_HAD__Beta-PGM__Phosphata"/>
    <property type="match status" value="1"/>
</dbReference>
<dbReference type="InterPro" id="IPR023198">
    <property type="entry name" value="PGP-like_dom2"/>
</dbReference>
<dbReference type="SFLD" id="SFLDS00003">
    <property type="entry name" value="Haloacid_Dehalogenase"/>
    <property type="match status" value="1"/>
</dbReference>
<dbReference type="PRINTS" id="PR00413">
    <property type="entry name" value="HADHALOGNASE"/>
</dbReference>
<dbReference type="Gene3D" id="1.10.150.240">
    <property type="entry name" value="Putative phosphatase, domain 2"/>
    <property type="match status" value="1"/>
</dbReference>
<evidence type="ECO:0000256" key="1">
    <source>
        <dbReference type="SAM" id="MobiDB-lite"/>
    </source>
</evidence>
<dbReference type="SUPFAM" id="SSF56784">
    <property type="entry name" value="HAD-like"/>
    <property type="match status" value="1"/>
</dbReference>
<dbReference type="STRING" id="418495.SAMN05216215_1021108"/>
<gene>
    <name evidence="2" type="ORF">SAMN05216215_1021108</name>
</gene>
<dbReference type="PANTHER" id="PTHR18901:SF38">
    <property type="entry name" value="PSEUDOURIDINE-5'-PHOSPHATASE"/>
    <property type="match status" value="1"/>
</dbReference>
<reference evidence="3" key="1">
    <citation type="submission" date="2016-10" db="EMBL/GenBank/DDBJ databases">
        <authorList>
            <person name="Varghese N."/>
            <person name="Submissions S."/>
        </authorList>
    </citation>
    <scope>NUCLEOTIDE SEQUENCE [LARGE SCALE GENOMIC DNA]</scope>
    <source>
        <strain evidence="3">CGMCC 4.3530</strain>
    </source>
</reference>
<accession>A0A1H3HUW7</accession>
<dbReference type="Pfam" id="PF13419">
    <property type="entry name" value="HAD_2"/>
    <property type="match status" value="1"/>
</dbReference>
<dbReference type="Proteomes" id="UP000199529">
    <property type="component" value="Unassembled WGS sequence"/>
</dbReference>
<dbReference type="PANTHER" id="PTHR18901">
    <property type="entry name" value="2-DEOXYGLUCOSE-6-PHOSPHATE PHOSPHATASE 2"/>
    <property type="match status" value="1"/>
</dbReference>
<organism evidence="2 3">
    <name type="scientific">Saccharopolyspora shandongensis</name>
    <dbReference type="NCBI Taxonomy" id="418495"/>
    <lineage>
        <taxon>Bacteria</taxon>
        <taxon>Bacillati</taxon>
        <taxon>Actinomycetota</taxon>
        <taxon>Actinomycetes</taxon>
        <taxon>Pseudonocardiales</taxon>
        <taxon>Pseudonocardiaceae</taxon>
        <taxon>Saccharopolyspora</taxon>
    </lineage>
</organism>